<feature type="transmembrane region" description="Helical" evidence="2">
    <location>
        <begin position="296"/>
        <end position="322"/>
    </location>
</feature>
<keyword evidence="2" id="KW-1133">Transmembrane helix</keyword>
<keyword evidence="2" id="KW-0472">Membrane</keyword>
<feature type="region of interest" description="Disordered" evidence="1">
    <location>
        <begin position="1"/>
        <end position="29"/>
    </location>
</feature>
<sequence length="357" mass="40374">MSSKKHRKHRKHKNSHIRKKIKSKKYRGGGNSNEIEALLLNYDHRMSLVTEQMIKKYGFPNSVRNKMYVIPYNGLIFKETPLNNGLTLDQAIQLIWTNRLDDATVNNQVHRDIGESGKYDILLDGNVLNLNKDSINRQVDAILSEKFLLKSDEPSYDDKLLKLKVLLTQNTMIASVEIARNIITSEEHDELETTGSILTPGKGVKVEQVVDGKSEIIEKPINVNIISNRDSSKKANIFVEGDYNISNVMNPGPNDEFESYCTVSTMFFYNGEKNAAFFLWKKNECSQQARTSINNIILGSIGAAVVATGAVVGTLFGVGVLGGKSKKKRKTRNRTTIERRKKRKTTRKTRTKKINKK</sequence>
<name>A0A6C0HD22_9ZZZZ</name>
<dbReference type="EMBL" id="MN739929">
    <property type="protein sequence ID" value="QHT78066.1"/>
    <property type="molecule type" value="Genomic_DNA"/>
</dbReference>
<evidence type="ECO:0000256" key="1">
    <source>
        <dbReference type="SAM" id="MobiDB-lite"/>
    </source>
</evidence>
<organism evidence="3">
    <name type="scientific">viral metagenome</name>
    <dbReference type="NCBI Taxonomy" id="1070528"/>
    <lineage>
        <taxon>unclassified sequences</taxon>
        <taxon>metagenomes</taxon>
        <taxon>organismal metagenomes</taxon>
    </lineage>
</organism>
<evidence type="ECO:0000256" key="2">
    <source>
        <dbReference type="SAM" id="Phobius"/>
    </source>
</evidence>
<reference evidence="3" key="1">
    <citation type="journal article" date="2020" name="Nature">
        <title>Giant virus diversity and host interactions through global metagenomics.</title>
        <authorList>
            <person name="Schulz F."/>
            <person name="Roux S."/>
            <person name="Paez-Espino D."/>
            <person name="Jungbluth S."/>
            <person name="Walsh D.A."/>
            <person name="Denef V.J."/>
            <person name="McMahon K.D."/>
            <person name="Konstantinidis K.T."/>
            <person name="Eloe-Fadrosh E.A."/>
            <person name="Kyrpides N.C."/>
            <person name="Woyke T."/>
        </authorList>
    </citation>
    <scope>NUCLEOTIDE SEQUENCE</scope>
    <source>
        <strain evidence="3">GVMAG-M-3300023179-91</strain>
    </source>
</reference>
<feature type="region of interest" description="Disordered" evidence="1">
    <location>
        <begin position="326"/>
        <end position="357"/>
    </location>
</feature>
<keyword evidence="2" id="KW-0812">Transmembrane</keyword>
<feature type="compositionally biased region" description="Basic residues" evidence="1">
    <location>
        <begin position="1"/>
        <end position="27"/>
    </location>
</feature>
<dbReference type="AlphaFoldDB" id="A0A6C0HD22"/>
<proteinExistence type="predicted"/>
<accession>A0A6C0HD22</accession>
<evidence type="ECO:0000313" key="3">
    <source>
        <dbReference type="EMBL" id="QHT78066.1"/>
    </source>
</evidence>
<protein>
    <submittedName>
        <fullName evidence="3">Uncharacterized protein</fullName>
    </submittedName>
</protein>